<sequence length="75" mass="8730">MKPQKKQNKTFQKFLRFSGIGVQLGVMMYLASLIGDHLDTKFSLEKPWFTLLFIVVALIVFVLVLMRQLNKLNNE</sequence>
<keyword evidence="1" id="KW-0812">Transmembrane</keyword>
<dbReference type="RefSeq" id="WP_073118006.1">
    <property type="nucleotide sequence ID" value="NZ_BMEN01000001.1"/>
</dbReference>
<feature type="transmembrane region" description="Helical" evidence="1">
    <location>
        <begin position="14"/>
        <end position="35"/>
    </location>
</feature>
<dbReference type="EMBL" id="FQXQ01000001">
    <property type="protein sequence ID" value="SHH39828.1"/>
    <property type="molecule type" value="Genomic_DNA"/>
</dbReference>
<dbReference type="Pfam" id="PF09527">
    <property type="entry name" value="ATPase_gene1"/>
    <property type="match status" value="1"/>
</dbReference>
<evidence type="ECO:0000256" key="1">
    <source>
        <dbReference type="SAM" id="Phobius"/>
    </source>
</evidence>
<evidence type="ECO:0000313" key="2">
    <source>
        <dbReference type="EMBL" id="SHH39828.1"/>
    </source>
</evidence>
<dbReference type="STRING" id="1195760.SAMN05444281_0402"/>
<keyword evidence="1" id="KW-1133">Transmembrane helix</keyword>
<dbReference type="AlphaFoldDB" id="A0A1M5SNH7"/>
<proteinExistence type="predicted"/>
<reference evidence="3" key="1">
    <citation type="submission" date="2016-11" db="EMBL/GenBank/DDBJ databases">
        <authorList>
            <person name="Varghese N."/>
            <person name="Submissions S."/>
        </authorList>
    </citation>
    <scope>NUCLEOTIDE SEQUENCE [LARGE SCALE GENOMIC DNA]</scope>
    <source>
        <strain evidence="3">DSM 100572</strain>
    </source>
</reference>
<keyword evidence="3" id="KW-1185">Reference proteome</keyword>
<dbReference type="InterPro" id="IPR032820">
    <property type="entry name" value="ATPase_put"/>
</dbReference>
<dbReference type="Proteomes" id="UP000184109">
    <property type="component" value="Unassembled WGS sequence"/>
</dbReference>
<organism evidence="2 3">
    <name type="scientific">Wenyingzhuangia marina</name>
    <dbReference type="NCBI Taxonomy" id="1195760"/>
    <lineage>
        <taxon>Bacteria</taxon>
        <taxon>Pseudomonadati</taxon>
        <taxon>Bacteroidota</taxon>
        <taxon>Flavobacteriia</taxon>
        <taxon>Flavobacteriales</taxon>
        <taxon>Flavobacteriaceae</taxon>
        <taxon>Wenyingzhuangia</taxon>
    </lineage>
</organism>
<accession>A0A1M5SNH7</accession>
<protein>
    <submittedName>
        <fullName evidence="2">Putative F0F1-ATPase subunit Ca2+/Mg2+ transporter</fullName>
    </submittedName>
</protein>
<evidence type="ECO:0000313" key="3">
    <source>
        <dbReference type="Proteomes" id="UP000184109"/>
    </source>
</evidence>
<name>A0A1M5SNH7_9FLAO</name>
<dbReference type="OrthoDB" id="9798708at2"/>
<keyword evidence="1" id="KW-0472">Membrane</keyword>
<feature type="transmembrane region" description="Helical" evidence="1">
    <location>
        <begin position="47"/>
        <end position="66"/>
    </location>
</feature>
<gene>
    <name evidence="2" type="ORF">SAMN05444281_0402</name>
</gene>